<protein>
    <recommendedName>
        <fullName evidence="5">Methyltransferase domain-containing protein</fullName>
    </recommendedName>
</protein>
<dbReference type="GO" id="GO:0032259">
    <property type="term" value="P:methylation"/>
    <property type="evidence" value="ECO:0007669"/>
    <property type="project" value="UniProtKB-KW"/>
</dbReference>
<comment type="caution">
    <text evidence="6">The sequence shown here is derived from an EMBL/GenBank/DDBJ whole genome shotgun (WGS) entry which is preliminary data.</text>
</comment>
<dbReference type="GO" id="GO:0008168">
    <property type="term" value="F:methyltransferase activity"/>
    <property type="evidence" value="ECO:0007669"/>
    <property type="project" value="UniProtKB-KW"/>
</dbReference>
<evidence type="ECO:0000256" key="1">
    <source>
        <dbReference type="ARBA" id="ARBA00022603"/>
    </source>
</evidence>
<evidence type="ECO:0000256" key="2">
    <source>
        <dbReference type="ARBA" id="ARBA00022679"/>
    </source>
</evidence>
<evidence type="ECO:0000259" key="5">
    <source>
        <dbReference type="Pfam" id="PF13649"/>
    </source>
</evidence>
<dbReference type="RefSeq" id="WP_030880862.1">
    <property type="nucleotide sequence ID" value="NZ_BJMM01000108.1"/>
</dbReference>
<keyword evidence="2" id="KW-0808">Transferase</keyword>
<keyword evidence="3" id="KW-0949">S-adenosyl-L-methionine</keyword>
<feature type="region of interest" description="Disordered" evidence="4">
    <location>
        <begin position="179"/>
        <end position="203"/>
    </location>
</feature>
<keyword evidence="7" id="KW-1185">Reference proteome</keyword>
<dbReference type="Gene3D" id="3.40.50.150">
    <property type="entry name" value="Vaccinia Virus protein VP39"/>
    <property type="match status" value="1"/>
</dbReference>
<dbReference type="Pfam" id="PF13649">
    <property type="entry name" value="Methyltransf_25"/>
    <property type="match status" value="1"/>
</dbReference>
<gene>
    <name evidence="6" type="ORF">SCA03_68690</name>
</gene>
<dbReference type="InterPro" id="IPR029063">
    <property type="entry name" value="SAM-dependent_MTases_sf"/>
</dbReference>
<evidence type="ECO:0000313" key="6">
    <source>
        <dbReference type="EMBL" id="GEB54318.1"/>
    </source>
</evidence>
<dbReference type="SUPFAM" id="SSF53335">
    <property type="entry name" value="S-adenosyl-L-methionine-dependent methyltransferases"/>
    <property type="match status" value="1"/>
</dbReference>
<dbReference type="CDD" id="cd02440">
    <property type="entry name" value="AdoMet_MTases"/>
    <property type="match status" value="1"/>
</dbReference>
<proteinExistence type="predicted"/>
<feature type="domain" description="Methyltransferase" evidence="5">
    <location>
        <begin position="41"/>
        <end position="132"/>
    </location>
</feature>
<dbReference type="OrthoDB" id="9786503at2"/>
<evidence type="ECO:0000256" key="3">
    <source>
        <dbReference type="ARBA" id="ARBA00022691"/>
    </source>
</evidence>
<accession>A0A4Y3RBT0</accession>
<dbReference type="PANTHER" id="PTHR43464">
    <property type="entry name" value="METHYLTRANSFERASE"/>
    <property type="match status" value="1"/>
</dbReference>
<keyword evidence="1" id="KW-0489">Methyltransferase</keyword>
<evidence type="ECO:0000313" key="7">
    <source>
        <dbReference type="Proteomes" id="UP000319210"/>
    </source>
</evidence>
<feature type="compositionally biased region" description="Basic and acidic residues" evidence="4">
    <location>
        <begin position="191"/>
        <end position="203"/>
    </location>
</feature>
<dbReference type="AlphaFoldDB" id="A0A4Y3RBT0"/>
<evidence type="ECO:0000256" key="4">
    <source>
        <dbReference type="SAM" id="MobiDB-lite"/>
    </source>
</evidence>
<sequence>MDTSSAQSWDAMYDSREQVFSGAPNPVLVGEASGLPPGQALDVGCGEGADALWLARRGWLVTAVDVSRTALRRAAAAGGALAGRVCWAQADLLAAPPPAGAFDLVSVHYFPLPVRPGHGPLRGLLDAVAPGGTLLFATHDLTGLSPDPERGFDPGAYYQAHDIAALLDPAWEIVVDETRPRPAPAPAGTRHTHDTVLRARRPD</sequence>
<dbReference type="Proteomes" id="UP000319210">
    <property type="component" value="Unassembled WGS sequence"/>
</dbReference>
<dbReference type="PANTHER" id="PTHR43464:SF19">
    <property type="entry name" value="UBIQUINONE BIOSYNTHESIS O-METHYLTRANSFERASE, MITOCHONDRIAL"/>
    <property type="match status" value="1"/>
</dbReference>
<dbReference type="InterPro" id="IPR041698">
    <property type="entry name" value="Methyltransf_25"/>
</dbReference>
<organism evidence="6 7">
    <name type="scientific">Streptomyces cacaoi</name>
    <dbReference type="NCBI Taxonomy" id="1898"/>
    <lineage>
        <taxon>Bacteria</taxon>
        <taxon>Bacillati</taxon>
        <taxon>Actinomycetota</taxon>
        <taxon>Actinomycetes</taxon>
        <taxon>Kitasatosporales</taxon>
        <taxon>Streptomycetaceae</taxon>
        <taxon>Streptomyces</taxon>
    </lineage>
</organism>
<dbReference type="EMBL" id="BJMM01000108">
    <property type="protein sequence ID" value="GEB54318.1"/>
    <property type="molecule type" value="Genomic_DNA"/>
</dbReference>
<reference evidence="6 7" key="1">
    <citation type="submission" date="2019-06" db="EMBL/GenBank/DDBJ databases">
        <title>Whole genome shotgun sequence of Streptomyces cacaoi subsp. cacaoi NBRC 12748.</title>
        <authorList>
            <person name="Hosoyama A."/>
            <person name="Uohara A."/>
            <person name="Ohji S."/>
            <person name="Ichikawa N."/>
        </authorList>
    </citation>
    <scope>NUCLEOTIDE SEQUENCE [LARGE SCALE GENOMIC DNA]</scope>
    <source>
        <strain evidence="6 7">NBRC 12748</strain>
    </source>
</reference>
<name>A0A4Y3RBT0_STRCI</name>